<feature type="chain" id="PRO_5007272361" description="Type IV pilus biogenesis protein PilP" evidence="1">
    <location>
        <begin position="23"/>
        <end position="180"/>
    </location>
</feature>
<dbReference type="AlphaFoldDB" id="A0A126PVW1"/>
<feature type="signal peptide" evidence="1">
    <location>
        <begin position="1"/>
        <end position="22"/>
    </location>
</feature>
<reference evidence="2 3" key="1">
    <citation type="submission" date="2015-12" db="EMBL/GenBank/DDBJ databases">
        <authorList>
            <person name="Shamseldin A."/>
            <person name="Moawad H."/>
            <person name="Abd El-Rahim W.M."/>
            <person name="Sadowsky M.J."/>
        </authorList>
    </citation>
    <scope>NUCLEOTIDE SEQUENCE [LARGE SCALE GENOMIC DNA]</scope>
    <source>
        <strain evidence="2 3">D7</strain>
    </source>
</reference>
<dbReference type="RefSeq" id="WP_061094097.1">
    <property type="nucleotide sequence ID" value="NZ_CP014323.1"/>
</dbReference>
<evidence type="ECO:0000256" key="1">
    <source>
        <dbReference type="SAM" id="SignalP"/>
    </source>
</evidence>
<sequence length="180" mass="19931">MKTRLISLATILCAFGAFNVQAETVADALEKCRNTDNSLKRLMCYDSVAKSLTKYEGSDAQIEQLQAYKSNNGNQMKPRPAPVAQGQVQASEPKNDFGLEHKRDLSDEASEIAVTIASIKKNVRDKHVITFSDGSVWQQTDGTYMKLKEGQSVAVERGLLGAFFLSVEGLNKRMKVKRVK</sequence>
<evidence type="ECO:0000313" key="3">
    <source>
        <dbReference type="Proteomes" id="UP000063991"/>
    </source>
</evidence>
<dbReference type="EMBL" id="CP014323">
    <property type="protein sequence ID" value="AMJ97075.1"/>
    <property type="molecule type" value="Genomic_DNA"/>
</dbReference>
<organism evidence="2 3">
    <name type="scientific">Alteromonas macleodii</name>
    <name type="common">Pseudoalteromonas macleodii</name>
    <dbReference type="NCBI Taxonomy" id="28108"/>
    <lineage>
        <taxon>Bacteria</taxon>
        <taxon>Pseudomonadati</taxon>
        <taxon>Pseudomonadota</taxon>
        <taxon>Gammaproteobacteria</taxon>
        <taxon>Alteromonadales</taxon>
        <taxon>Alteromonadaceae</taxon>
        <taxon>Alteromonas/Salinimonas group</taxon>
        <taxon>Alteromonas</taxon>
    </lineage>
</organism>
<dbReference type="Proteomes" id="UP000063991">
    <property type="component" value="Chromosome"/>
</dbReference>
<evidence type="ECO:0008006" key="4">
    <source>
        <dbReference type="Google" id="ProtNLM"/>
    </source>
</evidence>
<name>A0A126PVW1_ALTMA</name>
<proteinExistence type="predicted"/>
<gene>
    <name evidence="2" type="ORF">AVL55_02180</name>
</gene>
<keyword evidence="1" id="KW-0732">Signal</keyword>
<dbReference type="OrthoDB" id="4750212at2"/>
<protein>
    <recommendedName>
        <fullName evidence="4">Type IV pilus biogenesis protein PilP</fullName>
    </recommendedName>
</protein>
<accession>A0A126PVW1</accession>
<evidence type="ECO:0000313" key="2">
    <source>
        <dbReference type="EMBL" id="AMJ97075.1"/>
    </source>
</evidence>